<dbReference type="Proteomes" id="UP000639772">
    <property type="component" value="Chromosome 9"/>
</dbReference>
<evidence type="ECO:0000313" key="2">
    <source>
        <dbReference type="Proteomes" id="UP000639772"/>
    </source>
</evidence>
<organism evidence="1 2">
    <name type="scientific">Vanilla planifolia</name>
    <name type="common">Vanilla</name>
    <dbReference type="NCBI Taxonomy" id="51239"/>
    <lineage>
        <taxon>Eukaryota</taxon>
        <taxon>Viridiplantae</taxon>
        <taxon>Streptophyta</taxon>
        <taxon>Embryophyta</taxon>
        <taxon>Tracheophyta</taxon>
        <taxon>Spermatophyta</taxon>
        <taxon>Magnoliopsida</taxon>
        <taxon>Liliopsida</taxon>
        <taxon>Asparagales</taxon>
        <taxon>Orchidaceae</taxon>
        <taxon>Vanilloideae</taxon>
        <taxon>Vanilleae</taxon>
        <taxon>Vanilla</taxon>
    </lineage>
</organism>
<dbReference type="EMBL" id="JADCNM010000009">
    <property type="protein sequence ID" value="KAG0467937.1"/>
    <property type="molecule type" value="Genomic_DNA"/>
</dbReference>
<proteinExistence type="predicted"/>
<gene>
    <name evidence="1" type="ORF">HPP92_017265</name>
</gene>
<protein>
    <submittedName>
        <fullName evidence="1">Uncharacterized protein</fullName>
    </submittedName>
</protein>
<name>A0A835QHP8_VANPL</name>
<reference evidence="1 2" key="1">
    <citation type="journal article" date="2020" name="Nat. Food">
        <title>A phased Vanilla planifolia genome enables genetic improvement of flavour and production.</title>
        <authorList>
            <person name="Hasing T."/>
            <person name="Tang H."/>
            <person name="Brym M."/>
            <person name="Khazi F."/>
            <person name="Huang T."/>
            <person name="Chambers A.H."/>
        </authorList>
    </citation>
    <scope>NUCLEOTIDE SEQUENCE [LARGE SCALE GENOMIC DNA]</scope>
    <source>
        <tissue evidence="1">Leaf</tissue>
    </source>
</reference>
<evidence type="ECO:0000313" key="1">
    <source>
        <dbReference type="EMBL" id="KAG0467937.1"/>
    </source>
</evidence>
<comment type="caution">
    <text evidence="1">The sequence shown here is derived from an EMBL/GenBank/DDBJ whole genome shotgun (WGS) entry which is preliminary data.</text>
</comment>
<dbReference type="AlphaFoldDB" id="A0A835QHP8"/>
<sequence>MALQFRMVKSGILCGSSSISVSSVVNCGKIPIPFGKPRLAQRPRPWLESSHGTIPQSITRNCNLRVLDLPQNVLLGSITQLIESFRRCIMDDC</sequence>
<accession>A0A835QHP8</accession>